<evidence type="ECO:0000256" key="1">
    <source>
        <dbReference type="SAM" id="Phobius"/>
    </source>
</evidence>
<keyword evidence="1" id="KW-1133">Transmembrane helix</keyword>
<protein>
    <submittedName>
        <fullName evidence="2">Uncharacterized protein</fullName>
    </submittedName>
</protein>
<evidence type="ECO:0000313" key="2">
    <source>
        <dbReference type="EMBL" id="QHS85676.1"/>
    </source>
</evidence>
<dbReference type="EMBL" id="MN739047">
    <property type="protein sequence ID" value="QHS85676.1"/>
    <property type="molecule type" value="Genomic_DNA"/>
</dbReference>
<feature type="transmembrane region" description="Helical" evidence="1">
    <location>
        <begin position="51"/>
        <end position="74"/>
    </location>
</feature>
<keyword evidence="1" id="KW-0812">Transmembrane</keyword>
<accession>A0A6C0B0R4</accession>
<dbReference type="AlphaFoldDB" id="A0A6C0B0R4"/>
<proteinExistence type="predicted"/>
<reference evidence="2" key="1">
    <citation type="journal article" date="2020" name="Nature">
        <title>Giant virus diversity and host interactions through global metagenomics.</title>
        <authorList>
            <person name="Schulz F."/>
            <person name="Roux S."/>
            <person name="Paez-Espino D."/>
            <person name="Jungbluth S."/>
            <person name="Walsh D.A."/>
            <person name="Denef V.J."/>
            <person name="McMahon K.D."/>
            <person name="Konstantinidis K.T."/>
            <person name="Eloe-Fadrosh E.A."/>
            <person name="Kyrpides N.C."/>
            <person name="Woyke T."/>
        </authorList>
    </citation>
    <scope>NUCLEOTIDE SEQUENCE</scope>
    <source>
        <strain evidence="2">GVMAG-M-3300009182-78</strain>
    </source>
</reference>
<organism evidence="2">
    <name type="scientific">viral metagenome</name>
    <dbReference type="NCBI Taxonomy" id="1070528"/>
    <lineage>
        <taxon>unclassified sequences</taxon>
        <taxon>metagenomes</taxon>
        <taxon>organismal metagenomes</taxon>
    </lineage>
</organism>
<sequence length="80" mass="9350">MYRSYIAKNPVLVSILLFLVLFGTIQFAKPSFLYNSDGSLRNFGIGYRNKTIMPVWLLAILLGILCYLFILYYLSKHYIF</sequence>
<name>A0A6C0B0R4_9ZZZZ</name>
<keyword evidence="1" id="KW-0472">Membrane</keyword>